<dbReference type="OrthoDB" id="547389at2759"/>
<keyword evidence="2" id="KW-1185">Reference proteome</keyword>
<comment type="caution">
    <text evidence="1">The sequence shown here is derived from an EMBL/GenBank/DDBJ whole genome shotgun (WGS) entry which is preliminary data.</text>
</comment>
<dbReference type="Proteomes" id="UP000075714">
    <property type="component" value="Unassembled WGS sequence"/>
</dbReference>
<evidence type="ECO:0000313" key="2">
    <source>
        <dbReference type="Proteomes" id="UP000075714"/>
    </source>
</evidence>
<evidence type="ECO:0000313" key="1">
    <source>
        <dbReference type="EMBL" id="KXZ46691.1"/>
    </source>
</evidence>
<dbReference type="AlphaFoldDB" id="A0A150GA25"/>
<proteinExistence type="predicted"/>
<name>A0A150GA25_GONPE</name>
<protein>
    <submittedName>
        <fullName evidence="1">Uncharacterized protein</fullName>
    </submittedName>
</protein>
<dbReference type="EMBL" id="LSYV01000042">
    <property type="protein sequence ID" value="KXZ46691.1"/>
    <property type="molecule type" value="Genomic_DNA"/>
</dbReference>
<reference evidence="2" key="1">
    <citation type="journal article" date="2016" name="Nat. Commun.">
        <title>The Gonium pectorale genome demonstrates co-option of cell cycle regulation during the evolution of multicellularity.</title>
        <authorList>
            <person name="Hanschen E.R."/>
            <person name="Marriage T.N."/>
            <person name="Ferris P.J."/>
            <person name="Hamaji T."/>
            <person name="Toyoda A."/>
            <person name="Fujiyama A."/>
            <person name="Neme R."/>
            <person name="Noguchi H."/>
            <person name="Minakuchi Y."/>
            <person name="Suzuki M."/>
            <person name="Kawai-Toyooka H."/>
            <person name="Smith D.R."/>
            <person name="Sparks H."/>
            <person name="Anderson J."/>
            <person name="Bakaric R."/>
            <person name="Luria V."/>
            <person name="Karger A."/>
            <person name="Kirschner M.W."/>
            <person name="Durand P.M."/>
            <person name="Michod R.E."/>
            <person name="Nozaki H."/>
            <person name="Olson B.J."/>
        </authorList>
    </citation>
    <scope>NUCLEOTIDE SEQUENCE [LARGE SCALE GENOMIC DNA]</scope>
    <source>
        <strain evidence="2">NIES-2863</strain>
    </source>
</reference>
<gene>
    <name evidence="1" type="ORF">GPECTOR_41g655</name>
</gene>
<organism evidence="1 2">
    <name type="scientific">Gonium pectorale</name>
    <name type="common">Green alga</name>
    <dbReference type="NCBI Taxonomy" id="33097"/>
    <lineage>
        <taxon>Eukaryota</taxon>
        <taxon>Viridiplantae</taxon>
        <taxon>Chlorophyta</taxon>
        <taxon>core chlorophytes</taxon>
        <taxon>Chlorophyceae</taxon>
        <taxon>CS clade</taxon>
        <taxon>Chlamydomonadales</taxon>
        <taxon>Volvocaceae</taxon>
        <taxon>Gonium</taxon>
    </lineage>
</organism>
<accession>A0A150GA25</accession>
<sequence>MDSSTEKMHEQCLLEHASVLRDACRATHETKTDVPIWGALAKLSKTCMEQDTDTTANATDAHGLWWAVGAFTAFKEFLPRFNNMTGLSIGYKGRTIAEYILNWVEVWPTPGTPGPNDYWMLGAEVFGEDIKHKAFVDLTRVLTFDPSYRLSEIPAHFRRALPAWGARAWLKAR</sequence>